<organism evidence="2 3">
    <name type="scientific">Paenibacillus anaericanus</name>
    <dbReference type="NCBI Taxonomy" id="170367"/>
    <lineage>
        <taxon>Bacteria</taxon>
        <taxon>Bacillati</taxon>
        <taxon>Bacillota</taxon>
        <taxon>Bacilli</taxon>
        <taxon>Bacillales</taxon>
        <taxon>Paenibacillaceae</taxon>
        <taxon>Paenibacillus</taxon>
    </lineage>
</organism>
<reference evidence="2 3" key="1">
    <citation type="submission" date="2018-12" db="EMBL/GenBank/DDBJ databases">
        <authorList>
            <person name="Sun L."/>
            <person name="Chen Z."/>
        </authorList>
    </citation>
    <scope>NUCLEOTIDE SEQUENCE [LARGE SCALE GENOMIC DNA]</scope>
    <source>
        <strain evidence="2 3">DSM 15890</strain>
    </source>
</reference>
<keyword evidence="1" id="KW-0812">Transmembrane</keyword>
<feature type="transmembrane region" description="Helical" evidence="1">
    <location>
        <begin position="6"/>
        <end position="26"/>
    </location>
</feature>
<keyword evidence="1" id="KW-0472">Membrane</keyword>
<dbReference type="RefSeq" id="WP_127190905.1">
    <property type="nucleotide sequence ID" value="NZ_RZNY01000003.1"/>
</dbReference>
<protein>
    <submittedName>
        <fullName evidence="2">DUF2953 domain-containing protein</fullName>
    </submittedName>
</protein>
<evidence type="ECO:0000256" key="1">
    <source>
        <dbReference type="SAM" id="Phobius"/>
    </source>
</evidence>
<dbReference type="AlphaFoldDB" id="A0A433YCY8"/>
<proteinExistence type="predicted"/>
<evidence type="ECO:0000313" key="2">
    <source>
        <dbReference type="EMBL" id="RUT47708.1"/>
    </source>
</evidence>
<dbReference type="Proteomes" id="UP000279446">
    <property type="component" value="Unassembled WGS sequence"/>
</dbReference>
<gene>
    <name evidence="2" type="ORF">EJP82_04840</name>
</gene>
<dbReference type="Pfam" id="PF11167">
    <property type="entry name" value="DUF2953"/>
    <property type="match status" value="1"/>
</dbReference>
<accession>A0A433YCY8</accession>
<evidence type="ECO:0000313" key="3">
    <source>
        <dbReference type="Proteomes" id="UP000279446"/>
    </source>
</evidence>
<name>A0A433YCY8_9BACL</name>
<keyword evidence="1" id="KW-1133">Transmembrane helix</keyword>
<sequence length="227" mass="26049">MWIWLGGILVLLLLAVVLILMSNISIDLMARKKNWDEIVLLDIKFVYGLIRIHYEVPSIVLRSVKQGFQVEDNVVTNFFKGHTSSNEQDVNKEKMEIWVTKFHRVLQAVFEFKKWLRQLLKKLSFHRLDWSTNIALSDAAHTATLTGILWAIKSTLVGGLSNHVSLRQRPKLFVVPIFDSPPLFSTEIHCIAKIRCGYAIYAGLILIVRVLKVKGGVRKWLNILFKG</sequence>
<dbReference type="OrthoDB" id="1683589at2"/>
<dbReference type="EMBL" id="RZNY01000003">
    <property type="protein sequence ID" value="RUT47708.1"/>
    <property type="molecule type" value="Genomic_DNA"/>
</dbReference>
<keyword evidence="3" id="KW-1185">Reference proteome</keyword>
<dbReference type="InterPro" id="IPR021338">
    <property type="entry name" value="DUF2953"/>
</dbReference>
<comment type="caution">
    <text evidence="2">The sequence shown here is derived from an EMBL/GenBank/DDBJ whole genome shotgun (WGS) entry which is preliminary data.</text>
</comment>